<dbReference type="Gene3D" id="3.40.109.10">
    <property type="entry name" value="NADH Oxidase"/>
    <property type="match status" value="1"/>
</dbReference>
<feature type="domain" description="4Fe-4S ferredoxin-type" evidence="9">
    <location>
        <begin position="35"/>
        <end position="67"/>
    </location>
</feature>
<comment type="cofactor">
    <cofactor evidence="1">
        <name>FMN</name>
        <dbReference type="ChEBI" id="CHEBI:58210"/>
    </cofactor>
</comment>
<dbReference type="PROSITE" id="PS00198">
    <property type="entry name" value="4FE4S_FER_1"/>
    <property type="match status" value="1"/>
</dbReference>
<evidence type="ECO:0000256" key="8">
    <source>
        <dbReference type="ARBA" id="ARBA00023014"/>
    </source>
</evidence>
<dbReference type="GO" id="GO:0046872">
    <property type="term" value="F:metal ion binding"/>
    <property type="evidence" value="ECO:0007669"/>
    <property type="project" value="UniProtKB-KW"/>
</dbReference>
<reference evidence="10 11" key="1">
    <citation type="submission" date="2019-08" db="EMBL/GenBank/DDBJ databases">
        <title>In-depth cultivation of the pig gut microbiome towards novel bacterial diversity and tailored functional studies.</title>
        <authorList>
            <person name="Wylensek D."/>
            <person name="Hitch T.C.A."/>
            <person name="Clavel T."/>
        </authorList>
    </citation>
    <scope>NUCLEOTIDE SEQUENCE [LARGE SCALE GENOMIC DNA]</scope>
    <source>
        <strain evidence="10 11">BBE-744-WT-12</strain>
    </source>
</reference>
<organism evidence="10 11">
    <name type="scientific">Victivallis lenta</name>
    <dbReference type="NCBI Taxonomy" id="2606640"/>
    <lineage>
        <taxon>Bacteria</taxon>
        <taxon>Pseudomonadati</taxon>
        <taxon>Lentisphaerota</taxon>
        <taxon>Lentisphaeria</taxon>
        <taxon>Victivallales</taxon>
        <taxon>Victivallaceae</taxon>
        <taxon>Victivallis</taxon>
    </lineage>
</organism>
<evidence type="ECO:0000259" key="9">
    <source>
        <dbReference type="PROSITE" id="PS51379"/>
    </source>
</evidence>
<dbReference type="SUPFAM" id="SSF54862">
    <property type="entry name" value="4Fe-4S ferredoxins"/>
    <property type="match status" value="1"/>
</dbReference>
<name>A0A844G5R6_9BACT</name>
<evidence type="ECO:0000256" key="3">
    <source>
        <dbReference type="ARBA" id="ARBA00022630"/>
    </source>
</evidence>
<dbReference type="InterPro" id="IPR000415">
    <property type="entry name" value="Nitroreductase-like"/>
</dbReference>
<dbReference type="Pfam" id="PF00881">
    <property type="entry name" value="Nitroreductase"/>
    <property type="match status" value="1"/>
</dbReference>
<keyword evidence="5" id="KW-0479">Metal-binding</keyword>
<dbReference type="RefSeq" id="WP_106051288.1">
    <property type="nucleotide sequence ID" value="NZ_CALXOB010000052.1"/>
</dbReference>
<evidence type="ECO:0000256" key="2">
    <source>
        <dbReference type="ARBA" id="ARBA00007118"/>
    </source>
</evidence>
<dbReference type="InterPro" id="IPR029479">
    <property type="entry name" value="Nitroreductase"/>
</dbReference>
<dbReference type="GO" id="GO:0016491">
    <property type="term" value="F:oxidoreductase activity"/>
    <property type="evidence" value="ECO:0007669"/>
    <property type="project" value="UniProtKB-KW"/>
</dbReference>
<keyword evidence="8" id="KW-0411">Iron-sulfur</keyword>
<keyword evidence="6" id="KW-0560">Oxidoreductase</keyword>
<gene>
    <name evidence="10" type="ORF">FYJ85_15735</name>
</gene>
<sequence>MTELKFHVDESKCIRCGACIRDCAPAILEFDPDSEYPRVIPGAEPGCTRCQHCLAVCPRAAVEIFGRDPEESLPGNAVPDPDEILSLIANRRSFRSYRHENLDRVTLDKLKDMLRFVPTGVNAHSLHFAFIDEVEVMDSFRNYVMDRVAGMLAEDPDNPFLSRMERYRRQFIEGRDVIFRGAPHMVVAAAKEDSPCPAYDPVIALSYFELYAQSLGVGTVWCGLALGTLNYFPELMARLKLPEGYKAGYCMLFGPTGLRYPRATQPDPAGMHSVE</sequence>
<dbReference type="SUPFAM" id="SSF55469">
    <property type="entry name" value="FMN-dependent nitroreductase-like"/>
    <property type="match status" value="1"/>
</dbReference>
<dbReference type="PANTHER" id="PTHR43673:SF2">
    <property type="entry name" value="NITROREDUCTASE"/>
    <property type="match status" value="1"/>
</dbReference>
<evidence type="ECO:0000256" key="5">
    <source>
        <dbReference type="ARBA" id="ARBA00022723"/>
    </source>
</evidence>
<evidence type="ECO:0000256" key="6">
    <source>
        <dbReference type="ARBA" id="ARBA00023002"/>
    </source>
</evidence>
<evidence type="ECO:0000313" key="11">
    <source>
        <dbReference type="Proteomes" id="UP000435649"/>
    </source>
</evidence>
<dbReference type="PROSITE" id="PS51379">
    <property type="entry name" value="4FE4S_FER_2"/>
    <property type="match status" value="2"/>
</dbReference>
<dbReference type="PANTHER" id="PTHR43673">
    <property type="entry name" value="NAD(P)H NITROREDUCTASE YDGI-RELATED"/>
    <property type="match status" value="1"/>
</dbReference>
<evidence type="ECO:0000256" key="1">
    <source>
        <dbReference type="ARBA" id="ARBA00001917"/>
    </source>
</evidence>
<dbReference type="GO" id="GO:0051536">
    <property type="term" value="F:iron-sulfur cluster binding"/>
    <property type="evidence" value="ECO:0007669"/>
    <property type="project" value="UniProtKB-KW"/>
</dbReference>
<keyword evidence="3" id="KW-0285">Flavoprotein</keyword>
<accession>A0A844G5R6</accession>
<evidence type="ECO:0000313" key="10">
    <source>
        <dbReference type="EMBL" id="MST98493.1"/>
    </source>
</evidence>
<protein>
    <submittedName>
        <fullName evidence="10">4Fe-4S dicluster domain-containing protein</fullName>
    </submittedName>
</protein>
<proteinExistence type="inferred from homology"/>
<dbReference type="Proteomes" id="UP000435649">
    <property type="component" value="Unassembled WGS sequence"/>
</dbReference>
<keyword evidence="4" id="KW-0288">FMN</keyword>
<dbReference type="CDD" id="cd02143">
    <property type="entry name" value="nitroreductase_FeS-like"/>
    <property type="match status" value="1"/>
</dbReference>
<dbReference type="Pfam" id="PF12838">
    <property type="entry name" value="Fer4_7"/>
    <property type="match status" value="1"/>
</dbReference>
<feature type="domain" description="4Fe-4S ferredoxin-type" evidence="9">
    <location>
        <begin position="4"/>
        <end position="33"/>
    </location>
</feature>
<comment type="similarity">
    <text evidence="2">Belongs to the nitroreductase family.</text>
</comment>
<dbReference type="InterPro" id="IPR017900">
    <property type="entry name" value="4Fe4S_Fe_S_CS"/>
</dbReference>
<dbReference type="EMBL" id="VUNS01000019">
    <property type="protein sequence ID" value="MST98493.1"/>
    <property type="molecule type" value="Genomic_DNA"/>
</dbReference>
<evidence type="ECO:0000256" key="4">
    <source>
        <dbReference type="ARBA" id="ARBA00022643"/>
    </source>
</evidence>
<keyword evidence="11" id="KW-1185">Reference proteome</keyword>
<dbReference type="InterPro" id="IPR017896">
    <property type="entry name" value="4Fe4S_Fe-S-bd"/>
</dbReference>
<evidence type="ECO:0000256" key="7">
    <source>
        <dbReference type="ARBA" id="ARBA00023004"/>
    </source>
</evidence>
<comment type="caution">
    <text evidence="10">The sequence shown here is derived from an EMBL/GenBank/DDBJ whole genome shotgun (WGS) entry which is preliminary data.</text>
</comment>
<dbReference type="AlphaFoldDB" id="A0A844G5R6"/>
<keyword evidence="7" id="KW-0408">Iron</keyword>
<dbReference type="Gene3D" id="3.30.70.20">
    <property type="match status" value="1"/>
</dbReference>